<accession>A0A507C719</accession>
<gene>
    <name evidence="2" type="ORF">SmJEL517_g02597</name>
</gene>
<dbReference type="Proteomes" id="UP000319731">
    <property type="component" value="Unassembled WGS sequence"/>
</dbReference>
<dbReference type="SUPFAM" id="SSF54909">
    <property type="entry name" value="Dimeric alpha+beta barrel"/>
    <property type="match status" value="1"/>
</dbReference>
<dbReference type="InterPro" id="IPR007138">
    <property type="entry name" value="ABM_dom"/>
</dbReference>
<protein>
    <recommendedName>
        <fullName evidence="1">ABM domain-containing protein</fullName>
    </recommendedName>
</protein>
<evidence type="ECO:0000313" key="3">
    <source>
        <dbReference type="Proteomes" id="UP000319731"/>
    </source>
</evidence>
<dbReference type="PROSITE" id="PS51725">
    <property type="entry name" value="ABM"/>
    <property type="match status" value="1"/>
</dbReference>
<sequence>MNKAVIRQIVYAKAKPEKVDELLSICRILEKESNKEAGVLEYVMHQDKADPTTFVFVEAYTNAAGLKSHMNSPHFKANGPKLFAALAGPPQVVKVTSVHARL</sequence>
<comment type="caution">
    <text evidence="2">The sequence shown here is derived from an EMBL/GenBank/DDBJ whole genome shotgun (WGS) entry which is preliminary data.</text>
</comment>
<dbReference type="InterPro" id="IPR011008">
    <property type="entry name" value="Dimeric_a/b-barrel"/>
</dbReference>
<dbReference type="InterPro" id="IPR050744">
    <property type="entry name" value="AI-2_Isomerase_LsrG"/>
</dbReference>
<dbReference type="Gene3D" id="3.30.70.100">
    <property type="match status" value="1"/>
</dbReference>
<dbReference type="STRING" id="1806994.A0A507C719"/>
<dbReference type="GO" id="GO:0003824">
    <property type="term" value="F:catalytic activity"/>
    <property type="evidence" value="ECO:0007669"/>
    <property type="project" value="TreeGrafter"/>
</dbReference>
<keyword evidence="3" id="KW-1185">Reference proteome</keyword>
<dbReference type="RefSeq" id="XP_031025557.1">
    <property type="nucleotide sequence ID" value="XM_031168525.1"/>
</dbReference>
<dbReference type="AlphaFoldDB" id="A0A507C719"/>
<dbReference type="Pfam" id="PF03992">
    <property type="entry name" value="ABM"/>
    <property type="match status" value="1"/>
</dbReference>
<evidence type="ECO:0000313" key="2">
    <source>
        <dbReference type="EMBL" id="TPX34919.1"/>
    </source>
</evidence>
<proteinExistence type="predicted"/>
<name>A0A507C719_9FUNG</name>
<dbReference type="GeneID" id="42003822"/>
<evidence type="ECO:0000259" key="1">
    <source>
        <dbReference type="PROSITE" id="PS51725"/>
    </source>
</evidence>
<dbReference type="PANTHER" id="PTHR33336">
    <property type="entry name" value="QUINOL MONOOXYGENASE YGIN-RELATED"/>
    <property type="match status" value="1"/>
</dbReference>
<reference evidence="2 3" key="1">
    <citation type="journal article" date="2019" name="Sci. Rep.">
        <title>Comparative genomics of chytrid fungi reveal insights into the obligate biotrophic and pathogenic lifestyle of Synchytrium endobioticum.</title>
        <authorList>
            <person name="van de Vossenberg B.T.L.H."/>
            <person name="Warris S."/>
            <person name="Nguyen H.D.T."/>
            <person name="van Gent-Pelzer M.P.E."/>
            <person name="Joly D.L."/>
            <person name="van de Geest H.C."/>
            <person name="Bonants P.J.M."/>
            <person name="Smith D.S."/>
            <person name="Levesque C.A."/>
            <person name="van der Lee T.A.J."/>
        </authorList>
    </citation>
    <scope>NUCLEOTIDE SEQUENCE [LARGE SCALE GENOMIC DNA]</scope>
    <source>
        <strain evidence="2 3">JEL517</strain>
    </source>
</reference>
<dbReference type="PANTHER" id="PTHR33336:SF15">
    <property type="entry name" value="ABM DOMAIN-CONTAINING PROTEIN"/>
    <property type="match status" value="1"/>
</dbReference>
<feature type="domain" description="ABM" evidence="1">
    <location>
        <begin position="6"/>
        <end position="95"/>
    </location>
</feature>
<dbReference type="EMBL" id="QEAO01000011">
    <property type="protein sequence ID" value="TPX34919.1"/>
    <property type="molecule type" value="Genomic_DNA"/>
</dbReference>
<organism evidence="2 3">
    <name type="scientific">Synchytrium microbalum</name>
    <dbReference type="NCBI Taxonomy" id="1806994"/>
    <lineage>
        <taxon>Eukaryota</taxon>
        <taxon>Fungi</taxon>
        <taxon>Fungi incertae sedis</taxon>
        <taxon>Chytridiomycota</taxon>
        <taxon>Chytridiomycota incertae sedis</taxon>
        <taxon>Chytridiomycetes</taxon>
        <taxon>Synchytriales</taxon>
        <taxon>Synchytriaceae</taxon>
        <taxon>Synchytrium</taxon>
    </lineage>
</organism>